<gene>
    <name evidence="3" type="ORF">DLD82_15450</name>
</gene>
<dbReference type="RefSeq" id="WP_109942028.1">
    <property type="nucleotide sequence ID" value="NZ_CP176366.1"/>
</dbReference>
<evidence type="ECO:0000259" key="2">
    <source>
        <dbReference type="Pfam" id="PF17955"/>
    </source>
</evidence>
<evidence type="ECO:0000259" key="1">
    <source>
        <dbReference type="Pfam" id="PF17262"/>
    </source>
</evidence>
<dbReference type="InterPro" id="IPR020209">
    <property type="entry name" value="Cas6b_C"/>
</dbReference>
<dbReference type="AlphaFoldDB" id="A0A2V2N2S4"/>
<dbReference type="OrthoDB" id="145577at2157"/>
<name>A0A2V2N2S4_9EURY</name>
<comment type="caution">
    <text evidence="3">The sequence shown here is derived from an EMBL/GenBank/DDBJ whole genome shotgun (WGS) entry which is preliminary data.</text>
</comment>
<evidence type="ECO:0008006" key="5">
    <source>
        <dbReference type="Google" id="ProtNLM"/>
    </source>
</evidence>
<dbReference type="Proteomes" id="UP000245934">
    <property type="component" value="Unassembled WGS sequence"/>
</dbReference>
<reference evidence="3 4" key="1">
    <citation type="submission" date="2018-05" db="EMBL/GenBank/DDBJ databases">
        <title>Draft genome of Methanospirillum stamsii Pt1.</title>
        <authorList>
            <person name="Dueholm M.S."/>
            <person name="Nielsen P.H."/>
            <person name="Bakmann L.F."/>
            <person name="Otzen D.E."/>
        </authorList>
    </citation>
    <scope>NUCLEOTIDE SEQUENCE [LARGE SCALE GENOMIC DNA]</scope>
    <source>
        <strain evidence="3 4">Pt1</strain>
    </source>
</reference>
<protein>
    <recommendedName>
        <fullName evidence="5">DNA repair protein</fullName>
    </recommendedName>
</protein>
<keyword evidence="4" id="KW-1185">Reference proteome</keyword>
<sequence length="236" mass="26752">MTASAMRIPLRYLVLHTDRPVTETGTNLRGYIGNKFPEYPLLHHHLDSPMLTYPKVQYKVLGGTPSILGIEEGAKVIGEIADGIDELEFRTGRYCVVQKVSYDQKIPVMSVENPIKYRFVSPWMALNEDNYRKFRELSDWKDKKMFLNRILIGNILSMAKGLGIVIEERLSVRTMLEQVPIRYKGVDMTGFSGSFMVNFQMPEYIGIGKGVSQGFGTIRRVNPGSDIRNEEIGGLN</sequence>
<evidence type="ECO:0000313" key="3">
    <source>
        <dbReference type="EMBL" id="PWR70467.1"/>
    </source>
</evidence>
<proteinExistence type="predicted"/>
<organism evidence="3 4">
    <name type="scientific">Methanospirillum stamsii</name>
    <dbReference type="NCBI Taxonomy" id="1277351"/>
    <lineage>
        <taxon>Archaea</taxon>
        <taxon>Methanobacteriati</taxon>
        <taxon>Methanobacteriota</taxon>
        <taxon>Stenosarchaea group</taxon>
        <taxon>Methanomicrobia</taxon>
        <taxon>Methanomicrobiales</taxon>
        <taxon>Methanospirillaceae</taxon>
        <taxon>Methanospirillum</taxon>
    </lineage>
</organism>
<dbReference type="Pfam" id="PF17955">
    <property type="entry name" value="Cas6b_N"/>
    <property type="match status" value="1"/>
</dbReference>
<accession>A0A2V2N2S4</accession>
<dbReference type="EMBL" id="QGMZ01000041">
    <property type="protein sequence ID" value="PWR70467.1"/>
    <property type="molecule type" value="Genomic_DNA"/>
</dbReference>
<dbReference type="Pfam" id="PF17262">
    <property type="entry name" value="Cas6b_C"/>
    <property type="match status" value="1"/>
</dbReference>
<feature type="domain" description="Cas6b N-terminal" evidence="2">
    <location>
        <begin position="6"/>
        <end position="99"/>
    </location>
</feature>
<dbReference type="InterPro" id="IPR041528">
    <property type="entry name" value="Cas6b_N"/>
</dbReference>
<evidence type="ECO:0000313" key="4">
    <source>
        <dbReference type="Proteomes" id="UP000245934"/>
    </source>
</evidence>
<feature type="domain" description="Cas6b C-terminal" evidence="1">
    <location>
        <begin position="112"/>
        <end position="221"/>
    </location>
</feature>
<dbReference type="GeneID" id="97610237"/>